<sequence>MSDGRKRLSGAGYRKNAKIRREKQARELEQTGKIELFFAKPVASSKTEQGEEVVEDLTADICETDVATCSYDTSLATSSTSIARETETSESGPSNSVEFDDPFVQIGVSSDPAEWVLNDCTRDHVAKHGIIQNENLDFTQSRRMYADHSRLLTKHLFEKENFNGEKQKRTYLVYSKSKGVFCAPCRLFGGKSQLAESGFNDWKNGTARLNEHERSAEHKSCVLSLKSRACTLGRIDESLTKQRSDEIQYWRNVLKRVVAAVKALGTRGLAFRGKDDRFGSTHNGNYMMMFEFLSEFDPFIAEHIAVTAVQEKESHLTSHSLPQIVKEAKAAKYYSISVDSTPDSSHTDQLAFILRYVKEDGLPVERVLRFIPNPGHKSEQLAEVVLTTLKSYDLDIANCRGQSYDNASNMSGHYRGLQARILERNPLAVWEILQEHLSSVPNTLAVKRLSDTRWSAREDACRSLNRKVIKALTKIKEITTEAPGTCKQAEGLLNKIQHLETALMSGLWGTILDRFGAVSKKLQSIGIDVGIVGELYESLI</sequence>
<evidence type="ECO:0000259" key="2">
    <source>
        <dbReference type="SMART" id="SM00597"/>
    </source>
</evidence>
<organism evidence="3 4">
    <name type="scientific">Pelobates cultripes</name>
    <name type="common">Western spadefoot toad</name>
    <dbReference type="NCBI Taxonomy" id="61616"/>
    <lineage>
        <taxon>Eukaryota</taxon>
        <taxon>Metazoa</taxon>
        <taxon>Chordata</taxon>
        <taxon>Craniata</taxon>
        <taxon>Vertebrata</taxon>
        <taxon>Euteleostomi</taxon>
        <taxon>Amphibia</taxon>
        <taxon>Batrachia</taxon>
        <taxon>Anura</taxon>
        <taxon>Pelobatoidea</taxon>
        <taxon>Pelobatidae</taxon>
        <taxon>Pelobates</taxon>
    </lineage>
</organism>
<dbReference type="InterPro" id="IPR012337">
    <property type="entry name" value="RNaseH-like_sf"/>
</dbReference>
<dbReference type="Pfam" id="PF14291">
    <property type="entry name" value="DUF4371"/>
    <property type="match status" value="1"/>
</dbReference>
<protein>
    <submittedName>
        <fullName evidence="3">Zinc finger MYM-type 1-like</fullName>
    </submittedName>
</protein>
<dbReference type="Proteomes" id="UP001295444">
    <property type="component" value="Chromosome 11"/>
</dbReference>
<dbReference type="SUPFAM" id="SSF53098">
    <property type="entry name" value="Ribonuclease H-like"/>
    <property type="match status" value="1"/>
</dbReference>
<reference evidence="3" key="1">
    <citation type="submission" date="2022-03" db="EMBL/GenBank/DDBJ databases">
        <authorList>
            <person name="Alioto T."/>
            <person name="Alioto T."/>
            <person name="Gomez Garrido J."/>
        </authorList>
    </citation>
    <scope>NUCLEOTIDE SEQUENCE</scope>
</reference>
<dbReference type="InterPro" id="IPR006580">
    <property type="entry name" value="Znf_TTF"/>
</dbReference>
<evidence type="ECO:0000256" key="1">
    <source>
        <dbReference type="SAM" id="MobiDB-lite"/>
    </source>
</evidence>
<proteinExistence type="predicted"/>
<name>A0AAD1TB63_PELCU</name>
<dbReference type="InterPro" id="IPR025398">
    <property type="entry name" value="DUF4371"/>
</dbReference>
<dbReference type="EMBL" id="OW240922">
    <property type="protein sequence ID" value="CAH2321548.1"/>
    <property type="molecule type" value="Genomic_DNA"/>
</dbReference>
<keyword evidence="4" id="KW-1185">Reference proteome</keyword>
<dbReference type="SMART" id="SM00597">
    <property type="entry name" value="ZnF_TTF"/>
    <property type="match status" value="1"/>
</dbReference>
<dbReference type="PANTHER" id="PTHR45749:SF23">
    <property type="entry name" value="ZINC FINGER MYM-TYPE PROTEIN 1-LIKE"/>
    <property type="match status" value="1"/>
</dbReference>
<evidence type="ECO:0000313" key="4">
    <source>
        <dbReference type="Proteomes" id="UP001295444"/>
    </source>
</evidence>
<dbReference type="AlphaFoldDB" id="A0AAD1TB63"/>
<feature type="domain" description="TTF-type" evidence="2">
    <location>
        <begin position="156"/>
        <end position="237"/>
    </location>
</feature>
<accession>A0AAD1TB63</accession>
<dbReference type="PANTHER" id="PTHR45749">
    <property type="match status" value="1"/>
</dbReference>
<feature type="region of interest" description="Disordered" evidence="1">
    <location>
        <begin position="1"/>
        <end position="26"/>
    </location>
</feature>
<gene>
    <name evidence="3" type="ORF">PECUL_23A056117</name>
</gene>
<evidence type="ECO:0000313" key="3">
    <source>
        <dbReference type="EMBL" id="CAH2321548.1"/>
    </source>
</evidence>